<accession>A0A9W8WNB3</accession>
<gene>
    <name evidence="2" type="ORF">N0V84_000168</name>
</gene>
<name>A0A9W8WNB3_9HYPO</name>
<evidence type="ECO:0000313" key="3">
    <source>
        <dbReference type="Proteomes" id="UP001140502"/>
    </source>
</evidence>
<dbReference type="EMBL" id="JAPEUR010000002">
    <property type="protein sequence ID" value="KAJ4329275.1"/>
    <property type="molecule type" value="Genomic_DNA"/>
</dbReference>
<dbReference type="Proteomes" id="UP001140502">
    <property type="component" value="Unassembled WGS sequence"/>
</dbReference>
<proteinExistence type="predicted"/>
<reference evidence="2" key="1">
    <citation type="submission" date="2022-10" db="EMBL/GenBank/DDBJ databases">
        <title>Tapping the CABI collections for fungal endophytes: first genome assemblies for Collariella, Neodidymelliopsis, Ascochyta clinopodiicola, Didymella pomorum, Didymosphaeria variabile, Neocosmospora piperis and Neocucurbitaria cava.</title>
        <authorList>
            <person name="Hill R."/>
        </authorList>
    </citation>
    <scope>NUCLEOTIDE SEQUENCE</scope>
    <source>
        <strain evidence="2">IMI 366586</strain>
    </source>
</reference>
<feature type="compositionally biased region" description="Polar residues" evidence="1">
    <location>
        <begin position="168"/>
        <end position="201"/>
    </location>
</feature>
<dbReference type="OrthoDB" id="5087380at2759"/>
<dbReference type="AlphaFoldDB" id="A0A9W8WNB3"/>
<sequence length="221" mass="22871">MISTFATSLILPPRDGRLVVAVLGADATATTYLVHGCSTEIVDINECDGSTNTVTVGPWARSSSASEATTTGVFDAFAVYENGGKNYTYSEHCKMSGTVAQVCTVIDEGAIEDPVTETLSHEPGEDNEELTFAPYPVTITRGLELLVAAESPSHKATATGDTDGGASDATTSEQTFTRGSASETKASESPATPEETSIGVSSTPRTMAVLVAVAIVVKVLL</sequence>
<feature type="region of interest" description="Disordered" evidence="1">
    <location>
        <begin position="151"/>
        <end position="201"/>
    </location>
</feature>
<keyword evidence="3" id="KW-1185">Reference proteome</keyword>
<evidence type="ECO:0000256" key="1">
    <source>
        <dbReference type="SAM" id="MobiDB-lite"/>
    </source>
</evidence>
<protein>
    <submittedName>
        <fullName evidence="2">Uncharacterized protein</fullName>
    </submittedName>
</protein>
<organism evidence="2 3">
    <name type="scientific">Fusarium piperis</name>
    <dbReference type="NCBI Taxonomy" id="1435070"/>
    <lineage>
        <taxon>Eukaryota</taxon>
        <taxon>Fungi</taxon>
        <taxon>Dikarya</taxon>
        <taxon>Ascomycota</taxon>
        <taxon>Pezizomycotina</taxon>
        <taxon>Sordariomycetes</taxon>
        <taxon>Hypocreomycetidae</taxon>
        <taxon>Hypocreales</taxon>
        <taxon>Nectriaceae</taxon>
        <taxon>Fusarium</taxon>
        <taxon>Fusarium solani species complex</taxon>
    </lineage>
</organism>
<comment type="caution">
    <text evidence="2">The sequence shown here is derived from an EMBL/GenBank/DDBJ whole genome shotgun (WGS) entry which is preliminary data.</text>
</comment>
<evidence type="ECO:0000313" key="2">
    <source>
        <dbReference type="EMBL" id="KAJ4329275.1"/>
    </source>
</evidence>